<dbReference type="Pfam" id="PF00860">
    <property type="entry name" value="Xan_ur_permease"/>
    <property type="match status" value="1"/>
</dbReference>
<dbReference type="PANTHER" id="PTHR42810">
    <property type="entry name" value="PURINE PERMEASE C1399.01C-RELATED"/>
    <property type="match status" value="1"/>
</dbReference>
<name>A0ABZ2LJK5_9BACT</name>
<accession>A0ABZ2LJK5</accession>
<keyword evidence="3" id="KW-0813">Transport</keyword>
<dbReference type="InterPro" id="IPR017588">
    <property type="entry name" value="UacT-like"/>
</dbReference>
<sequence length="460" mass="48109">MMRDGTRSAVHPVDEMLPFGALFLYGLQHVLAMYAGAIAVPLILSNAIGLTHEQTIYLINADLFTCGLATLIQTLGLWKLPIGMKIPLIQGCTFVAVTPMILIGKTHGLPAIYGSILVAGTITVILSPYMGKLLAFFPPVVAGTIITIVGISLLPVAVNWAAGGNPHAPDYGDPRYAALAFVVLVFILLIYRFSSGFISNIAVMLGLVLGTLVSIPLGFTNFSAVADAGWLGITTPFKYGWPTFDGTAIASMTLVMLITMTETTGSMLAAGEIVGKPVSKDDLTKGLRADGFSTVIGGVLNAFPYTAFSQNIGLLSLTGVKSRFAVSAAGVILMILGLFPKLAAIVAAIPQPVLGGAGLALFGMVGASGIRMLAKVDFDSGHNLMVIALSLGFGLIPLGNPHFYDRFPSWLQMILHSGITAGSISAVTLNLFLNGVRRGPVDGGAKAEEFHAHGSNVRAP</sequence>
<dbReference type="PROSITE" id="PS01116">
    <property type="entry name" value="XANTH_URACIL_PERMASE"/>
    <property type="match status" value="1"/>
</dbReference>
<gene>
    <name evidence="9" type="ORF">LVJ94_22215</name>
</gene>
<keyword evidence="10" id="KW-1185">Reference proteome</keyword>
<keyword evidence="5 8" id="KW-0812">Transmembrane</keyword>
<dbReference type="InterPro" id="IPR006042">
    <property type="entry name" value="Xan_ur_permease"/>
</dbReference>
<dbReference type="InterPro" id="IPR006043">
    <property type="entry name" value="NCS2"/>
</dbReference>
<feature type="transmembrane region" description="Helical" evidence="8">
    <location>
        <begin position="176"/>
        <end position="194"/>
    </location>
</feature>
<dbReference type="RefSeq" id="WP_394839604.1">
    <property type="nucleotide sequence ID" value="NZ_CP089929.1"/>
</dbReference>
<feature type="transmembrane region" description="Helical" evidence="8">
    <location>
        <begin position="56"/>
        <end position="78"/>
    </location>
</feature>
<dbReference type="NCBIfam" id="TIGR03173">
    <property type="entry name" value="pbuX"/>
    <property type="match status" value="1"/>
</dbReference>
<evidence type="ECO:0000256" key="8">
    <source>
        <dbReference type="SAM" id="Phobius"/>
    </source>
</evidence>
<proteinExistence type="inferred from homology"/>
<feature type="transmembrane region" description="Helical" evidence="8">
    <location>
        <begin position="324"/>
        <end position="347"/>
    </location>
</feature>
<evidence type="ECO:0000256" key="6">
    <source>
        <dbReference type="ARBA" id="ARBA00022989"/>
    </source>
</evidence>
<evidence type="ECO:0000256" key="2">
    <source>
        <dbReference type="ARBA" id="ARBA00008821"/>
    </source>
</evidence>
<dbReference type="PANTHER" id="PTHR42810:SF4">
    <property type="entry name" value="URIC ACID TRANSPORTER UACT"/>
    <property type="match status" value="1"/>
</dbReference>
<comment type="similarity">
    <text evidence="2">Belongs to the nucleobase:cation symporter-2 (NCS2) (TC 2.A.40) family.</text>
</comment>
<feature type="transmembrane region" description="Helical" evidence="8">
    <location>
        <begin position="410"/>
        <end position="433"/>
    </location>
</feature>
<feature type="transmembrane region" description="Helical" evidence="8">
    <location>
        <begin position="386"/>
        <end position="404"/>
    </location>
</feature>
<feature type="transmembrane region" description="Helical" evidence="8">
    <location>
        <begin position="353"/>
        <end position="374"/>
    </location>
</feature>
<keyword evidence="6 8" id="KW-1133">Transmembrane helix</keyword>
<evidence type="ECO:0000256" key="7">
    <source>
        <dbReference type="ARBA" id="ARBA00023136"/>
    </source>
</evidence>
<evidence type="ECO:0000256" key="3">
    <source>
        <dbReference type="ARBA" id="ARBA00022448"/>
    </source>
</evidence>
<feature type="transmembrane region" description="Helical" evidence="8">
    <location>
        <begin position="85"/>
        <end position="103"/>
    </location>
</feature>
<feature type="transmembrane region" description="Helical" evidence="8">
    <location>
        <begin position="21"/>
        <end position="44"/>
    </location>
</feature>
<keyword evidence="4" id="KW-1003">Cell membrane</keyword>
<reference evidence="9" key="1">
    <citation type="submission" date="2021-12" db="EMBL/GenBank/DDBJ databases">
        <title>Discovery of the Pendulisporaceae a myxobacterial family with distinct sporulation behavior and unique specialized metabolism.</title>
        <authorList>
            <person name="Garcia R."/>
            <person name="Popoff A."/>
            <person name="Bader C.D."/>
            <person name="Loehr J."/>
            <person name="Walesch S."/>
            <person name="Walt C."/>
            <person name="Boldt J."/>
            <person name="Bunk B."/>
            <person name="Haeckl F.J.F.P.J."/>
            <person name="Gunesch A.P."/>
            <person name="Birkelbach J."/>
            <person name="Nuebel U."/>
            <person name="Pietschmann T."/>
            <person name="Bach T."/>
            <person name="Mueller R."/>
        </authorList>
    </citation>
    <scope>NUCLEOTIDE SEQUENCE</scope>
    <source>
        <strain evidence="9">MSr11367</strain>
    </source>
</reference>
<feature type="transmembrane region" description="Helical" evidence="8">
    <location>
        <begin position="133"/>
        <end position="156"/>
    </location>
</feature>
<evidence type="ECO:0000256" key="4">
    <source>
        <dbReference type="ARBA" id="ARBA00022475"/>
    </source>
</evidence>
<keyword evidence="7 8" id="KW-0472">Membrane</keyword>
<feature type="transmembrane region" description="Helical" evidence="8">
    <location>
        <begin position="239"/>
        <end position="258"/>
    </location>
</feature>
<evidence type="ECO:0000313" key="9">
    <source>
        <dbReference type="EMBL" id="WXB09931.1"/>
    </source>
</evidence>
<feature type="transmembrane region" description="Helical" evidence="8">
    <location>
        <begin position="109"/>
        <end position="126"/>
    </location>
</feature>
<dbReference type="NCBIfam" id="NF037981">
    <property type="entry name" value="NCS2_1"/>
    <property type="match status" value="1"/>
</dbReference>
<comment type="subcellular location">
    <subcellularLocation>
        <location evidence="1">Cell membrane</location>
        <topology evidence="1">Multi-pass membrane protein</topology>
    </subcellularLocation>
</comment>
<organism evidence="9 10">
    <name type="scientific">Pendulispora rubella</name>
    <dbReference type="NCBI Taxonomy" id="2741070"/>
    <lineage>
        <taxon>Bacteria</taxon>
        <taxon>Pseudomonadati</taxon>
        <taxon>Myxococcota</taxon>
        <taxon>Myxococcia</taxon>
        <taxon>Myxococcales</taxon>
        <taxon>Sorangiineae</taxon>
        <taxon>Pendulisporaceae</taxon>
        <taxon>Pendulispora</taxon>
    </lineage>
</organism>
<evidence type="ECO:0000313" key="10">
    <source>
        <dbReference type="Proteomes" id="UP001374803"/>
    </source>
</evidence>
<dbReference type="Proteomes" id="UP001374803">
    <property type="component" value="Chromosome"/>
</dbReference>
<feature type="transmembrane region" description="Helical" evidence="8">
    <location>
        <begin position="201"/>
        <end position="219"/>
    </location>
</feature>
<dbReference type="NCBIfam" id="TIGR00801">
    <property type="entry name" value="ncs2"/>
    <property type="match status" value="1"/>
</dbReference>
<protein>
    <submittedName>
        <fullName evidence="9">Purine permease</fullName>
    </submittedName>
</protein>
<evidence type="ECO:0000256" key="1">
    <source>
        <dbReference type="ARBA" id="ARBA00004651"/>
    </source>
</evidence>
<dbReference type="EMBL" id="CP089983">
    <property type="protein sequence ID" value="WXB09931.1"/>
    <property type="molecule type" value="Genomic_DNA"/>
</dbReference>
<evidence type="ECO:0000256" key="5">
    <source>
        <dbReference type="ARBA" id="ARBA00022692"/>
    </source>
</evidence>